<protein>
    <recommendedName>
        <fullName evidence="4">Secreted protein</fullName>
    </recommendedName>
</protein>
<feature type="chain" id="PRO_5045615399" description="Secreted protein" evidence="1">
    <location>
        <begin position="23"/>
        <end position="295"/>
    </location>
</feature>
<keyword evidence="1" id="KW-0732">Signal</keyword>
<dbReference type="RefSeq" id="WP_219532678.1">
    <property type="nucleotide sequence ID" value="NZ_JAHKRM010000015.1"/>
</dbReference>
<gene>
    <name evidence="2" type="ORF">ACFSJ0_01940</name>
</gene>
<keyword evidence="3" id="KW-1185">Reference proteome</keyword>
<evidence type="ECO:0008006" key="4">
    <source>
        <dbReference type="Google" id="ProtNLM"/>
    </source>
</evidence>
<sequence>MKRRTAVRAALAVCATIGLTLAGPVADAAARSAPQVVRVSAQTGKDSAKAKSARARCPHGTRVISGGASIEGGTAGQAPNATAQVVLTRLEPVAHGSGHYFEAAAHEDGNGFGGQWRLKVYAVCGRLPGLVYLMQRGTPGSPPSDAQTVNCPAGKVALGTGGRIDGGDGKVFLTEIGLQDAFTFANAYEAEGGFAGRWRVTAFAVCGDQPPGYAVEMPAQLQGNSASPKSSLVACPNPAQRIVGTGVGNGGQQNQVIPTAVFPSAALNEATTRAAEDETGLAGPWDTDQFLVCVD</sequence>
<accession>A0ABW4FZN9</accession>
<proteinExistence type="predicted"/>
<comment type="caution">
    <text evidence="2">The sequence shown here is derived from an EMBL/GenBank/DDBJ whole genome shotgun (WGS) entry which is preliminary data.</text>
</comment>
<evidence type="ECO:0000256" key="1">
    <source>
        <dbReference type="SAM" id="SignalP"/>
    </source>
</evidence>
<name>A0ABW4FZN9_9ACTN</name>
<feature type="signal peptide" evidence="1">
    <location>
        <begin position="1"/>
        <end position="22"/>
    </location>
</feature>
<organism evidence="2 3">
    <name type="scientific">Nonomuraea guangzhouensis</name>
    <dbReference type="NCBI Taxonomy" id="1291555"/>
    <lineage>
        <taxon>Bacteria</taxon>
        <taxon>Bacillati</taxon>
        <taxon>Actinomycetota</taxon>
        <taxon>Actinomycetes</taxon>
        <taxon>Streptosporangiales</taxon>
        <taxon>Streptosporangiaceae</taxon>
        <taxon>Nonomuraea</taxon>
    </lineage>
</organism>
<dbReference type="EMBL" id="JBHUCM010000004">
    <property type="protein sequence ID" value="MFD1535775.1"/>
    <property type="molecule type" value="Genomic_DNA"/>
</dbReference>
<evidence type="ECO:0000313" key="2">
    <source>
        <dbReference type="EMBL" id="MFD1535775.1"/>
    </source>
</evidence>
<evidence type="ECO:0000313" key="3">
    <source>
        <dbReference type="Proteomes" id="UP001597097"/>
    </source>
</evidence>
<dbReference type="Proteomes" id="UP001597097">
    <property type="component" value="Unassembled WGS sequence"/>
</dbReference>
<reference evidence="3" key="1">
    <citation type="journal article" date="2019" name="Int. J. Syst. Evol. Microbiol.">
        <title>The Global Catalogue of Microorganisms (GCM) 10K type strain sequencing project: providing services to taxonomists for standard genome sequencing and annotation.</title>
        <authorList>
            <consortium name="The Broad Institute Genomics Platform"/>
            <consortium name="The Broad Institute Genome Sequencing Center for Infectious Disease"/>
            <person name="Wu L."/>
            <person name="Ma J."/>
        </authorList>
    </citation>
    <scope>NUCLEOTIDE SEQUENCE [LARGE SCALE GENOMIC DNA]</scope>
    <source>
        <strain evidence="3">CGMCC 1.15399</strain>
    </source>
</reference>